<evidence type="ECO:0000313" key="1">
    <source>
        <dbReference type="EMBL" id="KAI8556734.1"/>
    </source>
</evidence>
<comment type="caution">
    <text evidence="1">The sequence shown here is derived from an EMBL/GenBank/DDBJ whole genome shotgun (WGS) entry which is preliminary data.</text>
</comment>
<organism evidence="1 2">
    <name type="scientific">Rhododendron molle</name>
    <name type="common">Chinese azalea</name>
    <name type="synonym">Azalea mollis</name>
    <dbReference type="NCBI Taxonomy" id="49168"/>
    <lineage>
        <taxon>Eukaryota</taxon>
        <taxon>Viridiplantae</taxon>
        <taxon>Streptophyta</taxon>
        <taxon>Embryophyta</taxon>
        <taxon>Tracheophyta</taxon>
        <taxon>Spermatophyta</taxon>
        <taxon>Magnoliopsida</taxon>
        <taxon>eudicotyledons</taxon>
        <taxon>Gunneridae</taxon>
        <taxon>Pentapetalae</taxon>
        <taxon>asterids</taxon>
        <taxon>Ericales</taxon>
        <taxon>Ericaceae</taxon>
        <taxon>Ericoideae</taxon>
        <taxon>Rhodoreae</taxon>
        <taxon>Rhododendron</taxon>
    </lineage>
</organism>
<name>A0ACC0NVB5_RHOML</name>
<accession>A0ACC0NVB5</accession>
<gene>
    <name evidence="1" type="ORF">RHMOL_Rhmol05G0277500</name>
</gene>
<dbReference type="EMBL" id="CM046392">
    <property type="protein sequence ID" value="KAI8556734.1"/>
    <property type="molecule type" value="Genomic_DNA"/>
</dbReference>
<keyword evidence="2" id="KW-1185">Reference proteome</keyword>
<sequence length="155" mass="17181">MPDEDFYCGDLEGREEADLGVEEGDGVGDFYEVVAFGREVAEEEAGEVEADAAFCPILKRWTSSRFAASPKYSGNSTMVPSCSLELEEQSHHRHPELHPNTWELLVSNAGISSMHTAIAGFNTVVLLDRTDICPSRLKLPQKPPLPHRAGRHRFN</sequence>
<protein>
    <submittedName>
        <fullName evidence="1">Uncharacterized protein</fullName>
    </submittedName>
</protein>
<evidence type="ECO:0000313" key="2">
    <source>
        <dbReference type="Proteomes" id="UP001062846"/>
    </source>
</evidence>
<dbReference type="Proteomes" id="UP001062846">
    <property type="component" value="Chromosome 5"/>
</dbReference>
<reference evidence="1" key="1">
    <citation type="submission" date="2022-02" db="EMBL/GenBank/DDBJ databases">
        <title>Plant Genome Project.</title>
        <authorList>
            <person name="Zhang R.-G."/>
        </authorList>
    </citation>
    <scope>NUCLEOTIDE SEQUENCE</scope>
    <source>
        <strain evidence="1">AT1</strain>
    </source>
</reference>
<proteinExistence type="predicted"/>